<dbReference type="GO" id="GO:0015031">
    <property type="term" value="P:protein transport"/>
    <property type="evidence" value="ECO:0007669"/>
    <property type="project" value="UniProtKB-KW"/>
</dbReference>
<keyword evidence="6" id="KW-0967">Endosome</keyword>
<dbReference type="GO" id="GO:0033254">
    <property type="term" value="C:vacuolar transporter chaperone complex"/>
    <property type="evidence" value="ECO:0007669"/>
    <property type="project" value="TreeGrafter"/>
</dbReference>
<keyword evidence="8 10" id="KW-1133">Transmembrane helix</keyword>
<keyword evidence="4" id="KW-0813">Transport</keyword>
<dbReference type="GO" id="GO:0000813">
    <property type="term" value="C:ESCRT I complex"/>
    <property type="evidence" value="ECO:0007669"/>
    <property type="project" value="UniProtKB-ARBA"/>
</dbReference>
<evidence type="ECO:0000313" key="12">
    <source>
        <dbReference type="EMBL" id="WFC98904.1"/>
    </source>
</evidence>
<evidence type="ECO:0000313" key="13">
    <source>
        <dbReference type="Proteomes" id="UP001219567"/>
    </source>
</evidence>
<evidence type="ECO:0000256" key="1">
    <source>
        <dbReference type="ARBA" id="ARBA00004127"/>
    </source>
</evidence>
<evidence type="ECO:0000256" key="10">
    <source>
        <dbReference type="SAM" id="Phobius"/>
    </source>
</evidence>
<sequence>MDPSGRALAQRIAEEFPSAAQLTREDLQELADTPSDAISSEKQAEFIDALVYEDAEVRALYDEHQQLLKFVEEAAAHNIELRPELEYARQQTREAYEDARACETTWQVLERELNEAYKMQLKLAMDQSNEETLAAGLLNFGDKVGRVSAALFSFVAVAIMLYALVTYHWRANAIRNRGSGPYDDRLGPTILSVLLLTAILVNFVLRFNEDA</sequence>
<dbReference type="PANTHER" id="PTHR46140">
    <property type="entry name" value="VACUOLAR TRANSPORTER CHAPERONE 1-RELATED"/>
    <property type="match status" value="1"/>
</dbReference>
<keyword evidence="13" id="KW-1185">Reference proteome</keyword>
<dbReference type="EMBL" id="CP119944">
    <property type="protein sequence ID" value="WFC98904.1"/>
    <property type="molecule type" value="Genomic_DNA"/>
</dbReference>
<evidence type="ECO:0000256" key="5">
    <source>
        <dbReference type="ARBA" id="ARBA00022692"/>
    </source>
</evidence>
<accession>A0AAJ5YYN0</accession>
<comment type="subcellular location">
    <subcellularLocation>
        <location evidence="1">Endomembrane system</location>
        <topology evidence="1">Multi-pass membrane protein</topology>
    </subcellularLocation>
    <subcellularLocation>
        <location evidence="2">Endosome</location>
    </subcellularLocation>
</comment>
<dbReference type="PANTHER" id="PTHR46140:SF1">
    <property type="entry name" value="VACUOLAR TRANSPORTER CHAPERONE COMPLEX SUBUNIT 4-RELATED"/>
    <property type="match status" value="1"/>
</dbReference>
<evidence type="ECO:0000256" key="4">
    <source>
        <dbReference type="ARBA" id="ARBA00022448"/>
    </source>
</evidence>
<reference evidence="12 13" key="1">
    <citation type="submission" date="2023-03" db="EMBL/GenBank/DDBJ databases">
        <title>Mating type loci evolution in Malassezia.</title>
        <authorList>
            <person name="Coelho M.A."/>
        </authorList>
    </citation>
    <scope>NUCLEOTIDE SEQUENCE [LARGE SCALE GENOMIC DNA]</scope>
    <source>
        <strain evidence="12 13">CBS 9725</strain>
    </source>
</reference>
<dbReference type="Proteomes" id="UP001219567">
    <property type="component" value="Chromosome 2"/>
</dbReference>
<evidence type="ECO:0000256" key="7">
    <source>
        <dbReference type="ARBA" id="ARBA00022927"/>
    </source>
</evidence>
<dbReference type="Pfam" id="PF07200">
    <property type="entry name" value="Mod_r"/>
    <property type="match status" value="1"/>
</dbReference>
<keyword evidence="5 10" id="KW-0812">Transmembrane</keyword>
<comment type="similarity">
    <text evidence="3">Belongs to the VPS37 family.</text>
</comment>
<dbReference type="AlphaFoldDB" id="A0AAJ5YYN0"/>
<evidence type="ECO:0000259" key="11">
    <source>
        <dbReference type="Pfam" id="PF07200"/>
    </source>
</evidence>
<gene>
    <name evidence="12" type="primary">nrf1</name>
    <name evidence="12" type="ORF">MYAM1_001637</name>
</gene>
<evidence type="ECO:0000256" key="9">
    <source>
        <dbReference type="ARBA" id="ARBA00023136"/>
    </source>
</evidence>
<evidence type="ECO:0000256" key="6">
    <source>
        <dbReference type="ARBA" id="ARBA00022753"/>
    </source>
</evidence>
<feature type="transmembrane region" description="Helical" evidence="10">
    <location>
        <begin position="185"/>
        <end position="205"/>
    </location>
</feature>
<dbReference type="InterPro" id="IPR051572">
    <property type="entry name" value="VTC_Complex_Subunit"/>
</dbReference>
<feature type="transmembrane region" description="Helical" evidence="10">
    <location>
        <begin position="147"/>
        <end position="165"/>
    </location>
</feature>
<proteinExistence type="inferred from homology"/>
<name>A0AAJ5YYN0_9BASI</name>
<evidence type="ECO:0000256" key="2">
    <source>
        <dbReference type="ARBA" id="ARBA00004177"/>
    </source>
</evidence>
<keyword evidence="9 10" id="KW-0472">Membrane</keyword>
<evidence type="ECO:0000256" key="3">
    <source>
        <dbReference type="ARBA" id="ARBA00007617"/>
    </source>
</evidence>
<evidence type="ECO:0000256" key="8">
    <source>
        <dbReference type="ARBA" id="ARBA00022989"/>
    </source>
</evidence>
<organism evidence="12 13">
    <name type="scientific">Malassezia yamatoensis</name>
    <dbReference type="NCBI Taxonomy" id="253288"/>
    <lineage>
        <taxon>Eukaryota</taxon>
        <taxon>Fungi</taxon>
        <taxon>Dikarya</taxon>
        <taxon>Basidiomycota</taxon>
        <taxon>Ustilaginomycotina</taxon>
        <taxon>Malasseziomycetes</taxon>
        <taxon>Malasseziales</taxon>
        <taxon>Malasseziaceae</taxon>
        <taxon>Malassezia</taxon>
    </lineage>
</organism>
<feature type="domain" description="VPS37 C-terminal" evidence="11">
    <location>
        <begin position="21"/>
        <end position="118"/>
    </location>
</feature>
<keyword evidence="7" id="KW-0653">Protein transport</keyword>
<dbReference type="InterPro" id="IPR009851">
    <property type="entry name" value="Mod_r"/>
</dbReference>
<dbReference type="GO" id="GO:0000329">
    <property type="term" value="C:fungal-type vacuole membrane"/>
    <property type="evidence" value="ECO:0007669"/>
    <property type="project" value="TreeGrafter"/>
</dbReference>
<protein>
    <submittedName>
        <fullName evidence="12">GTPase regulator Nrf1</fullName>
    </submittedName>
</protein>